<dbReference type="InterPro" id="IPR036318">
    <property type="entry name" value="FAD-bd_PCMH-like_sf"/>
</dbReference>
<evidence type="ECO:0000256" key="7">
    <source>
        <dbReference type="ARBA" id="ARBA00022827"/>
    </source>
</evidence>
<name>A0AAE2CZD5_9LAMI</name>
<dbReference type="Gene3D" id="3.40.462.20">
    <property type="match status" value="1"/>
</dbReference>
<keyword evidence="6 9" id="KW-0732">Signal</keyword>
<evidence type="ECO:0000256" key="3">
    <source>
        <dbReference type="ARBA" id="ARBA00005466"/>
    </source>
</evidence>
<dbReference type="Gene3D" id="3.30.43.10">
    <property type="entry name" value="Uridine Diphospho-n-acetylenolpyruvylglucosamine Reductase, domain 2"/>
    <property type="match status" value="1"/>
</dbReference>
<dbReference type="Gene3D" id="3.30.465.10">
    <property type="match status" value="2"/>
</dbReference>
<comment type="cofactor">
    <cofactor evidence="1">
        <name>FAD</name>
        <dbReference type="ChEBI" id="CHEBI:57692"/>
    </cofactor>
</comment>
<dbReference type="Proteomes" id="UP001293254">
    <property type="component" value="Unassembled WGS sequence"/>
</dbReference>
<keyword evidence="8" id="KW-0325">Glycoprotein</keyword>
<dbReference type="InterPro" id="IPR016169">
    <property type="entry name" value="FAD-bd_PCMH_sub2"/>
</dbReference>
<proteinExistence type="inferred from homology"/>
<evidence type="ECO:0000256" key="1">
    <source>
        <dbReference type="ARBA" id="ARBA00001974"/>
    </source>
</evidence>
<dbReference type="InterPro" id="IPR006094">
    <property type="entry name" value="Oxid_FAD_bind_N"/>
</dbReference>
<dbReference type="Pfam" id="PF08031">
    <property type="entry name" value="BBE"/>
    <property type="match status" value="1"/>
</dbReference>
<dbReference type="PROSITE" id="PS51387">
    <property type="entry name" value="FAD_PCMH"/>
    <property type="match status" value="1"/>
</dbReference>
<dbReference type="Pfam" id="PF01565">
    <property type="entry name" value="FAD_binding_4"/>
    <property type="match status" value="1"/>
</dbReference>
<dbReference type="GO" id="GO:0071949">
    <property type="term" value="F:FAD binding"/>
    <property type="evidence" value="ECO:0007669"/>
    <property type="project" value="InterPro"/>
</dbReference>
<feature type="domain" description="FAD-binding PCMH-type" evidence="10">
    <location>
        <begin position="37"/>
        <end position="216"/>
    </location>
</feature>
<keyword evidence="7" id="KW-0274">FAD</keyword>
<evidence type="ECO:0000256" key="4">
    <source>
        <dbReference type="ARBA" id="ARBA00022589"/>
    </source>
</evidence>
<evidence type="ECO:0000256" key="6">
    <source>
        <dbReference type="ARBA" id="ARBA00022729"/>
    </source>
</evidence>
<dbReference type="SUPFAM" id="SSF56176">
    <property type="entry name" value="FAD-binding/transporter-associated domain-like"/>
    <property type="match status" value="1"/>
</dbReference>
<dbReference type="InterPro" id="IPR016167">
    <property type="entry name" value="FAD-bd_PCMH_sub1"/>
</dbReference>
<dbReference type="InterPro" id="IPR012951">
    <property type="entry name" value="BBE"/>
</dbReference>
<evidence type="ECO:0000256" key="9">
    <source>
        <dbReference type="SAM" id="SignalP"/>
    </source>
</evidence>
<keyword evidence="5" id="KW-0285">Flavoprotein</keyword>
<evidence type="ECO:0000313" key="12">
    <source>
        <dbReference type="Proteomes" id="UP001293254"/>
    </source>
</evidence>
<evidence type="ECO:0000259" key="10">
    <source>
        <dbReference type="PROSITE" id="PS51387"/>
    </source>
</evidence>
<evidence type="ECO:0000256" key="2">
    <source>
        <dbReference type="ARBA" id="ARBA00004913"/>
    </source>
</evidence>
<evidence type="ECO:0000256" key="8">
    <source>
        <dbReference type="ARBA" id="ARBA00023180"/>
    </source>
</evidence>
<accession>A0AAE2CZD5</accession>
<evidence type="ECO:0000256" key="5">
    <source>
        <dbReference type="ARBA" id="ARBA00022630"/>
    </source>
</evidence>
<dbReference type="EMBL" id="JACGWO010000001">
    <property type="protein sequence ID" value="KAK4440252.1"/>
    <property type="molecule type" value="Genomic_DNA"/>
</dbReference>
<dbReference type="InterPro" id="IPR016166">
    <property type="entry name" value="FAD-bd_PCMH"/>
</dbReference>
<keyword evidence="4" id="KW-0017">Alkaloid metabolism</keyword>
<reference evidence="11" key="1">
    <citation type="submission" date="2020-06" db="EMBL/GenBank/DDBJ databases">
        <authorList>
            <person name="Li T."/>
            <person name="Hu X."/>
            <person name="Zhang T."/>
            <person name="Song X."/>
            <person name="Zhang H."/>
            <person name="Dai N."/>
            <person name="Sheng W."/>
            <person name="Hou X."/>
            <person name="Wei L."/>
        </authorList>
    </citation>
    <scope>NUCLEOTIDE SEQUENCE</scope>
    <source>
        <strain evidence="11">3651</strain>
        <tissue evidence="11">Leaf</tissue>
    </source>
</reference>
<dbReference type="AlphaFoldDB" id="A0AAE2CZD5"/>
<evidence type="ECO:0000313" key="11">
    <source>
        <dbReference type="EMBL" id="KAK4440252.1"/>
    </source>
</evidence>
<feature type="chain" id="PRO_5042227987" evidence="9">
    <location>
        <begin position="18"/>
        <end position="466"/>
    </location>
</feature>
<sequence length="466" mass="52275">MSTLIFVVFVAFSCSWAASVDVHGAFLECLSGEFRNYTSISSLIYTPTNSSYSSILEFSIRNPRFMSGSIPKPLVIITPSTSHKSLMSSTVLEKMTCKSGLEVAAMTLRKTAWVEAGATLGTLYYRIAEKSPTLAFPAGECPTVGIGGYLSGGGYGGLFRKYGLGADNVIDARIIDVNGRILDRESMGEDLFWAIRGGGGGTFGVILAWKVQLVDVPERVTVFTIHRTLEQNAIQLVHRWQYIAHRFDPNLFVRVLLTKVNSSHDEGKMTVRASFLSLFLGGIDTLLPLMQESFPELHLVREDCIEMRWIQTVLYFAGFPIESREVLLNRTQPNLRYFKGKSDYVQTPIPERGLKGIWRRLSQPNSAETEIFLTPYGGRMDEISESAIHILTGLSPREAYVNYRDLDIGVNNIEGETSYEQASIWGMKYFKNNFDRLVQVKTMIDPSNFFKNEQSIPPSWIAKEEI</sequence>
<dbReference type="PANTHER" id="PTHR32448">
    <property type="entry name" value="OS08G0158400 PROTEIN"/>
    <property type="match status" value="1"/>
</dbReference>
<comment type="similarity">
    <text evidence="3">Belongs to the oxygen-dependent FAD-linked oxidoreductase family.</text>
</comment>
<comment type="caution">
    <text evidence="11">The sequence shown here is derived from an EMBL/GenBank/DDBJ whole genome shotgun (WGS) entry which is preliminary data.</text>
</comment>
<reference evidence="11" key="2">
    <citation type="journal article" date="2024" name="Plant">
        <title>Genomic evolution and insights into agronomic trait innovations of Sesamum species.</title>
        <authorList>
            <person name="Miao H."/>
            <person name="Wang L."/>
            <person name="Qu L."/>
            <person name="Liu H."/>
            <person name="Sun Y."/>
            <person name="Le M."/>
            <person name="Wang Q."/>
            <person name="Wei S."/>
            <person name="Zheng Y."/>
            <person name="Lin W."/>
            <person name="Duan Y."/>
            <person name="Cao H."/>
            <person name="Xiong S."/>
            <person name="Wang X."/>
            <person name="Wei L."/>
            <person name="Li C."/>
            <person name="Ma Q."/>
            <person name="Ju M."/>
            <person name="Zhao R."/>
            <person name="Li G."/>
            <person name="Mu C."/>
            <person name="Tian Q."/>
            <person name="Mei H."/>
            <person name="Zhang T."/>
            <person name="Gao T."/>
            <person name="Zhang H."/>
        </authorList>
    </citation>
    <scope>NUCLEOTIDE SEQUENCE</scope>
    <source>
        <strain evidence="11">3651</strain>
    </source>
</reference>
<organism evidence="11 12">
    <name type="scientific">Sesamum alatum</name>
    <dbReference type="NCBI Taxonomy" id="300844"/>
    <lineage>
        <taxon>Eukaryota</taxon>
        <taxon>Viridiplantae</taxon>
        <taxon>Streptophyta</taxon>
        <taxon>Embryophyta</taxon>
        <taxon>Tracheophyta</taxon>
        <taxon>Spermatophyta</taxon>
        <taxon>Magnoliopsida</taxon>
        <taxon>eudicotyledons</taxon>
        <taxon>Gunneridae</taxon>
        <taxon>Pentapetalae</taxon>
        <taxon>asterids</taxon>
        <taxon>lamiids</taxon>
        <taxon>Lamiales</taxon>
        <taxon>Pedaliaceae</taxon>
        <taxon>Sesamum</taxon>
    </lineage>
</organism>
<feature type="signal peptide" evidence="9">
    <location>
        <begin position="1"/>
        <end position="17"/>
    </location>
</feature>
<keyword evidence="12" id="KW-1185">Reference proteome</keyword>
<comment type="pathway">
    <text evidence="2">Alkaloid biosynthesis.</text>
</comment>
<protein>
    <submittedName>
        <fullName evidence="11">Berberine bridge enzyme-like 18</fullName>
    </submittedName>
</protein>
<gene>
    <name evidence="11" type="ORF">Salat_0360100</name>
</gene>
<dbReference type="GO" id="GO:0016491">
    <property type="term" value="F:oxidoreductase activity"/>
    <property type="evidence" value="ECO:0007669"/>
    <property type="project" value="InterPro"/>
</dbReference>